<evidence type="ECO:0000313" key="7">
    <source>
        <dbReference type="Proteomes" id="UP000295472"/>
    </source>
</evidence>
<feature type="chain" id="PRO_5036307401" evidence="3">
    <location>
        <begin position="24"/>
        <end position="347"/>
    </location>
</feature>
<name>A0A1G8M1K7_9FIRM</name>
<accession>A0A1G8M1K7</accession>
<dbReference type="Proteomes" id="UP000198945">
    <property type="component" value="Unassembled WGS sequence"/>
</dbReference>
<keyword evidence="2" id="KW-0175">Coiled coil</keyword>
<reference evidence="5 7" key="2">
    <citation type="submission" date="2019-03" db="EMBL/GenBank/DDBJ databases">
        <title>Subsurface microbial communities from deep shales in Ohio and West Virginia, USA.</title>
        <authorList>
            <person name="Wrighton K."/>
        </authorList>
    </citation>
    <scope>NUCLEOTIDE SEQUENCE [LARGE SCALE GENOMIC DNA]</scope>
    <source>
        <strain evidence="5 7">DSMZ 11287</strain>
    </source>
</reference>
<evidence type="ECO:0000256" key="2">
    <source>
        <dbReference type="SAM" id="Coils"/>
    </source>
</evidence>
<dbReference type="Pfam" id="PF02321">
    <property type="entry name" value="OEP"/>
    <property type="match status" value="1"/>
</dbReference>
<proteinExistence type="inferred from homology"/>
<feature type="coiled-coil region" evidence="2">
    <location>
        <begin position="125"/>
        <end position="162"/>
    </location>
</feature>
<comment type="similarity">
    <text evidence="1">Belongs to the outer membrane factor (OMF) (TC 1.B.17) family.</text>
</comment>
<evidence type="ECO:0000256" key="3">
    <source>
        <dbReference type="SAM" id="SignalP"/>
    </source>
</evidence>
<keyword evidence="3" id="KW-0732">Signal</keyword>
<evidence type="ECO:0000313" key="4">
    <source>
        <dbReference type="EMBL" id="SDI61775.1"/>
    </source>
</evidence>
<evidence type="ECO:0000313" key="5">
    <source>
        <dbReference type="EMBL" id="TDX41786.1"/>
    </source>
</evidence>
<gene>
    <name evidence="5" type="ORF">C7954_1259</name>
    <name evidence="4" type="ORF">SAMN04515654_1108</name>
</gene>
<dbReference type="InterPro" id="IPR003423">
    <property type="entry name" value="OMP_efflux"/>
</dbReference>
<evidence type="ECO:0000313" key="6">
    <source>
        <dbReference type="Proteomes" id="UP000198945"/>
    </source>
</evidence>
<protein>
    <submittedName>
        <fullName evidence="4">Outer membrane efflux protein</fullName>
    </submittedName>
</protein>
<dbReference type="RefSeq" id="WP_089716824.1">
    <property type="nucleotide sequence ID" value="NZ_FNEH01000010.1"/>
</dbReference>
<dbReference type="GeneID" id="57013311"/>
<evidence type="ECO:0000256" key="1">
    <source>
        <dbReference type="ARBA" id="ARBA00007613"/>
    </source>
</evidence>
<sequence>MLKKQIIILFILAILFISPLSEAADLSLTDAVKLAEKNNKDLKIAEFEQQISELELIKTRAENNAAEINSESLKAEIRFFNNSENYRSKKSNIIKSVINDYLRLLSLAEEKKAEKLKLEVEARLLAEMEKRFQLKDINRRELTEQQNDYREKQIIVEDLENNYQLQKLNFKNELGLQNEIELESVKEINYWNIKETQILKSAFDNSFLLKIAESETKLAEIENKVSNIDAAEIDQKIAEISIEKAEKNYENEKEELENQIKAEYLTLTQAEAKIEVQKERKDRAENVYQQSLKEYDLGIITKTAVLETEAAFLTQKYQYLNSILDYYQAAEELAQTAGLEAGVILND</sequence>
<dbReference type="GO" id="GO:0015562">
    <property type="term" value="F:efflux transmembrane transporter activity"/>
    <property type="evidence" value="ECO:0007669"/>
    <property type="project" value="InterPro"/>
</dbReference>
<feature type="coiled-coil region" evidence="2">
    <location>
        <begin position="37"/>
        <end position="76"/>
    </location>
</feature>
<dbReference type="Proteomes" id="UP000295472">
    <property type="component" value="Unassembled WGS sequence"/>
</dbReference>
<feature type="signal peptide" evidence="3">
    <location>
        <begin position="1"/>
        <end position="23"/>
    </location>
</feature>
<feature type="coiled-coil region" evidence="2">
    <location>
        <begin position="211"/>
        <end position="294"/>
    </location>
</feature>
<reference evidence="4 6" key="1">
    <citation type="submission" date="2016-10" db="EMBL/GenBank/DDBJ databases">
        <authorList>
            <person name="de Groot N.N."/>
        </authorList>
    </citation>
    <scope>NUCLEOTIDE SEQUENCE [LARGE SCALE GENOMIC DNA]</scope>
    <source>
        <strain evidence="4 6">WG7</strain>
    </source>
</reference>
<dbReference type="AlphaFoldDB" id="A0A1G8M1K7"/>
<dbReference type="EMBL" id="SOEF01000025">
    <property type="protein sequence ID" value="TDX41786.1"/>
    <property type="molecule type" value="Genomic_DNA"/>
</dbReference>
<dbReference type="Gene3D" id="1.20.1600.10">
    <property type="entry name" value="Outer membrane efflux proteins (OEP)"/>
    <property type="match status" value="2"/>
</dbReference>
<organism evidence="4 6">
    <name type="scientific">Halanaerobium congolense</name>
    <dbReference type="NCBI Taxonomy" id="54121"/>
    <lineage>
        <taxon>Bacteria</taxon>
        <taxon>Bacillati</taxon>
        <taxon>Bacillota</taxon>
        <taxon>Clostridia</taxon>
        <taxon>Halanaerobiales</taxon>
        <taxon>Halanaerobiaceae</taxon>
        <taxon>Halanaerobium</taxon>
    </lineage>
</organism>
<dbReference type="SUPFAM" id="SSF56954">
    <property type="entry name" value="Outer membrane efflux proteins (OEP)"/>
    <property type="match status" value="1"/>
</dbReference>
<dbReference type="EMBL" id="FNEH01000010">
    <property type="protein sequence ID" value="SDI61775.1"/>
    <property type="molecule type" value="Genomic_DNA"/>
</dbReference>